<reference evidence="2 3" key="1">
    <citation type="submission" date="2019-02" db="EMBL/GenBank/DDBJ databases">
        <title>Deep-cultivation of Planctomycetes and their phenomic and genomic characterization uncovers novel biology.</title>
        <authorList>
            <person name="Wiegand S."/>
            <person name="Jogler M."/>
            <person name="Boedeker C."/>
            <person name="Pinto D."/>
            <person name="Vollmers J."/>
            <person name="Rivas-Marin E."/>
            <person name="Kohn T."/>
            <person name="Peeters S.H."/>
            <person name="Heuer A."/>
            <person name="Rast P."/>
            <person name="Oberbeckmann S."/>
            <person name="Bunk B."/>
            <person name="Jeske O."/>
            <person name="Meyerdierks A."/>
            <person name="Storesund J.E."/>
            <person name="Kallscheuer N."/>
            <person name="Luecker S."/>
            <person name="Lage O.M."/>
            <person name="Pohl T."/>
            <person name="Merkel B.J."/>
            <person name="Hornburger P."/>
            <person name="Mueller R.-W."/>
            <person name="Bruemmer F."/>
            <person name="Labrenz M."/>
            <person name="Spormann A.M."/>
            <person name="Op Den Camp H."/>
            <person name="Overmann J."/>
            <person name="Amann R."/>
            <person name="Jetten M.S.M."/>
            <person name="Mascher T."/>
            <person name="Medema M.H."/>
            <person name="Devos D.P."/>
            <person name="Kaster A.-K."/>
            <person name="Ovreas L."/>
            <person name="Rohde M."/>
            <person name="Galperin M.Y."/>
            <person name="Jogler C."/>
        </authorList>
    </citation>
    <scope>NUCLEOTIDE SEQUENCE [LARGE SCALE GENOMIC DNA]</scope>
    <source>
        <strain evidence="2 3">Pla52n</strain>
    </source>
</reference>
<protein>
    <submittedName>
        <fullName evidence="2">Uncharacterized protein</fullName>
    </submittedName>
</protein>
<dbReference type="Proteomes" id="UP000320176">
    <property type="component" value="Unassembled WGS sequence"/>
</dbReference>
<evidence type="ECO:0000313" key="2">
    <source>
        <dbReference type="EMBL" id="TWT94543.1"/>
    </source>
</evidence>
<proteinExistence type="predicted"/>
<keyword evidence="3" id="KW-1185">Reference proteome</keyword>
<dbReference type="AlphaFoldDB" id="A0A5C6A8C2"/>
<keyword evidence="1" id="KW-0732">Signal</keyword>
<sequence precursor="true">MHYKRTAPLAAIGLFAFFAICFSNQASAKSNTYTTWKKVYKVQVEYWYWDTESYYWGDYYESEDYGAANFVYAVLQNAKNTGILNQAAPHTNWKFIAVDVRLVVQWQPICHTIDLSDEQNPRQTIDLSDYYSRE</sequence>
<dbReference type="OrthoDB" id="9840483at2"/>
<accession>A0A5C6A8C2</accession>
<name>A0A5C6A8C2_9BACT</name>
<gene>
    <name evidence="2" type="ORF">Pla52n_53640</name>
</gene>
<evidence type="ECO:0000313" key="3">
    <source>
        <dbReference type="Proteomes" id="UP000320176"/>
    </source>
</evidence>
<comment type="caution">
    <text evidence="2">The sequence shown here is derived from an EMBL/GenBank/DDBJ whole genome shotgun (WGS) entry which is preliminary data.</text>
</comment>
<organism evidence="2 3">
    <name type="scientific">Stieleria varia</name>
    <dbReference type="NCBI Taxonomy" id="2528005"/>
    <lineage>
        <taxon>Bacteria</taxon>
        <taxon>Pseudomonadati</taxon>
        <taxon>Planctomycetota</taxon>
        <taxon>Planctomycetia</taxon>
        <taxon>Pirellulales</taxon>
        <taxon>Pirellulaceae</taxon>
        <taxon>Stieleria</taxon>
    </lineage>
</organism>
<dbReference type="RefSeq" id="WP_146522390.1">
    <property type="nucleotide sequence ID" value="NZ_CP151726.1"/>
</dbReference>
<feature type="chain" id="PRO_5023127962" evidence="1">
    <location>
        <begin position="29"/>
        <end position="134"/>
    </location>
</feature>
<evidence type="ECO:0000256" key="1">
    <source>
        <dbReference type="SAM" id="SignalP"/>
    </source>
</evidence>
<feature type="signal peptide" evidence="1">
    <location>
        <begin position="1"/>
        <end position="28"/>
    </location>
</feature>
<dbReference type="EMBL" id="SJPN01000007">
    <property type="protein sequence ID" value="TWT94543.1"/>
    <property type="molecule type" value="Genomic_DNA"/>
</dbReference>